<name>A0ABR6KHR0_9BACT</name>
<dbReference type="EMBL" id="JACHOC010000002">
    <property type="protein sequence ID" value="MBB4621037.1"/>
    <property type="molecule type" value="Genomic_DNA"/>
</dbReference>
<organism evidence="1 2">
    <name type="scientific">Parabacteroides faecis</name>
    <dbReference type="NCBI Taxonomy" id="1217282"/>
    <lineage>
        <taxon>Bacteria</taxon>
        <taxon>Pseudomonadati</taxon>
        <taxon>Bacteroidota</taxon>
        <taxon>Bacteroidia</taxon>
        <taxon>Bacteroidales</taxon>
        <taxon>Tannerellaceae</taxon>
        <taxon>Parabacteroides</taxon>
    </lineage>
</organism>
<reference evidence="1 2" key="1">
    <citation type="submission" date="2020-08" db="EMBL/GenBank/DDBJ databases">
        <title>Genomic Encyclopedia of Type Strains, Phase IV (KMG-IV): sequencing the most valuable type-strain genomes for metagenomic binning, comparative biology and taxonomic classification.</title>
        <authorList>
            <person name="Goeker M."/>
        </authorList>
    </citation>
    <scope>NUCLEOTIDE SEQUENCE [LARGE SCALE GENOMIC DNA]</scope>
    <source>
        <strain evidence="1 2">DSM 102983</strain>
    </source>
</reference>
<dbReference type="Proteomes" id="UP000533637">
    <property type="component" value="Unassembled WGS sequence"/>
</dbReference>
<evidence type="ECO:0000313" key="2">
    <source>
        <dbReference type="Proteomes" id="UP000533637"/>
    </source>
</evidence>
<accession>A0ABR6KHR0</accession>
<dbReference type="Pfam" id="PF20338">
    <property type="entry name" value="DUF6633"/>
    <property type="match status" value="1"/>
</dbReference>
<keyword evidence="2" id="KW-1185">Reference proteome</keyword>
<evidence type="ECO:0000313" key="1">
    <source>
        <dbReference type="EMBL" id="MBB4621037.1"/>
    </source>
</evidence>
<comment type="caution">
    <text evidence="1">The sequence shown here is derived from an EMBL/GenBank/DDBJ whole genome shotgun (WGS) entry which is preliminary data.</text>
</comment>
<gene>
    <name evidence="1" type="ORF">GGQ57_000931</name>
</gene>
<protein>
    <submittedName>
        <fullName evidence="1">Uncharacterized protein</fullName>
    </submittedName>
</protein>
<dbReference type="RefSeq" id="WP_229800969.1">
    <property type="nucleotide sequence ID" value="NZ_BMPB01000003.1"/>
</dbReference>
<proteinExistence type="predicted"/>
<dbReference type="InterPro" id="IPR046573">
    <property type="entry name" value="DUF6633"/>
</dbReference>
<sequence>MKLDFQAITEKQPDGKNSSAWLKKQQEVADMTARYGNAEKFLNTFKPDMQVMAARYAERAYFGTAPMLETVCLGYGELAAMVFICALLEDINLFVGVKEKMPVNRQRELSRLVLAEYPYLKVTELLLFFHRLKCGRYGRFYGMVDALTVTSALMQFMGERLTETNRFKAARKKEEKPEKVASGGITYEEYLQLKEKQQKQNNHG</sequence>